<evidence type="ECO:0000256" key="13">
    <source>
        <dbReference type="SAM" id="MobiDB-lite"/>
    </source>
</evidence>
<keyword evidence="4" id="KW-0547">Nucleotide-binding</keyword>
<comment type="catalytic activity">
    <reaction evidence="12">
        <text>Ni(2+)(out) + ATP + H2O = Ni(2+)(in) + ADP + phosphate + H(+)</text>
        <dbReference type="Rhea" id="RHEA:15557"/>
        <dbReference type="ChEBI" id="CHEBI:15377"/>
        <dbReference type="ChEBI" id="CHEBI:15378"/>
        <dbReference type="ChEBI" id="CHEBI:30616"/>
        <dbReference type="ChEBI" id="CHEBI:43474"/>
        <dbReference type="ChEBI" id="CHEBI:49786"/>
        <dbReference type="ChEBI" id="CHEBI:456216"/>
        <dbReference type="EC" id="7.2.2.11"/>
    </reaction>
    <physiologicalReaction direction="left-to-right" evidence="12">
        <dbReference type="Rhea" id="RHEA:15558"/>
    </physiologicalReaction>
</comment>
<evidence type="ECO:0000256" key="10">
    <source>
        <dbReference type="ARBA" id="ARBA00039098"/>
    </source>
</evidence>
<dbReference type="InterPro" id="IPR003439">
    <property type="entry name" value="ABC_transporter-like_ATP-bd"/>
</dbReference>
<dbReference type="Proteomes" id="UP001254813">
    <property type="component" value="Unassembled WGS sequence"/>
</dbReference>
<dbReference type="SMART" id="SM00382">
    <property type="entry name" value="AAA"/>
    <property type="match status" value="1"/>
</dbReference>
<dbReference type="PANTHER" id="PTHR43297">
    <property type="entry name" value="OLIGOPEPTIDE TRANSPORT ATP-BINDING PROTEIN APPD"/>
    <property type="match status" value="1"/>
</dbReference>
<name>A0ABU2FXS0_9EURY</name>
<evidence type="ECO:0000256" key="11">
    <source>
        <dbReference type="ARBA" id="ARBA00044143"/>
    </source>
</evidence>
<dbReference type="EMBL" id="JAMQOQ010000001">
    <property type="protein sequence ID" value="MDS0293341.1"/>
    <property type="molecule type" value="Genomic_DNA"/>
</dbReference>
<dbReference type="CDD" id="cd03257">
    <property type="entry name" value="ABC_NikE_OppD_transporters"/>
    <property type="match status" value="1"/>
</dbReference>
<dbReference type="InterPro" id="IPR003593">
    <property type="entry name" value="AAA+_ATPase"/>
</dbReference>
<keyword evidence="5 15" id="KW-0067">ATP-binding</keyword>
<organism evidence="15 16">
    <name type="scientific">Halogeometricum luteum</name>
    <dbReference type="NCBI Taxonomy" id="2950537"/>
    <lineage>
        <taxon>Archaea</taxon>
        <taxon>Methanobacteriati</taxon>
        <taxon>Methanobacteriota</taxon>
        <taxon>Stenosarchaea group</taxon>
        <taxon>Halobacteria</taxon>
        <taxon>Halobacteriales</taxon>
        <taxon>Haloferacaceae</taxon>
        <taxon>Halogeometricum</taxon>
    </lineage>
</organism>
<gene>
    <name evidence="15" type="ORF">NDI79_04035</name>
</gene>
<evidence type="ECO:0000313" key="16">
    <source>
        <dbReference type="Proteomes" id="UP001254813"/>
    </source>
</evidence>
<dbReference type="SUPFAM" id="SSF52540">
    <property type="entry name" value="P-loop containing nucleoside triphosphate hydrolases"/>
    <property type="match status" value="1"/>
</dbReference>
<keyword evidence="2" id="KW-0813">Transport</keyword>
<evidence type="ECO:0000256" key="12">
    <source>
        <dbReference type="ARBA" id="ARBA00048610"/>
    </source>
</evidence>
<evidence type="ECO:0000256" key="4">
    <source>
        <dbReference type="ARBA" id="ARBA00022741"/>
    </source>
</evidence>
<keyword evidence="3" id="KW-1003">Cell membrane</keyword>
<dbReference type="EC" id="7.2.2.11" evidence="10"/>
<feature type="region of interest" description="Disordered" evidence="13">
    <location>
        <begin position="112"/>
        <end position="133"/>
    </location>
</feature>
<comment type="subunit">
    <text evidence="9">The complex is composed of two ATP-binding proteins (NikD and NikE), two transmembrane proteins (NikB and NikC) and a solute-binding protein (NikA).</text>
</comment>
<evidence type="ECO:0000256" key="3">
    <source>
        <dbReference type="ARBA" id="ARBA00022475"/>
    </source>
</evidence>
<dbReference type="NCBIfam" id="TIGR01727">
    <property type="entry name" value="oligo_HPY"/>
    <property type="match status" value="1"/>
</dbReference>
<keyword evidence="8" id="KW-0472">Membrane</keyword>
<feature type="domain" description="ABC transporter" evidence="14">
    <location>
        <begin position="26"/>
        <end position="332"/>
    </location>
</feature>
<dbReference type="PROSITE" id="PS50893">
    <property type="entry name" value="ABC_TRANSPORTER_2"/>
    <property type="match status" value="1"/>
</dbReference>
<sequence>MNPNTNANANANTSVTANARTDRPLLSVEGLRTTFDTDAGLLTAVDGVDFDVRRGETVCIVGESGSGKTVASESVTRLIPSPPGTVEGSVRFGEVETVREFAERFPKRVVDAAGATGRGGAGRTDDPDDDNDDRFVVVEERTNGEITRGYVDLARAPESALRRVRGANISHVFQNPQDALNHCYTVGWQIVEAIQVHEDVGKTAARERAVDLLERVGIANAAARFDDYPHEFSGGQKQRVMIAMALATNPDLLVADEPTTALDVTVQSQILDLVADLQREYGMGILFITHDLGVVAEIADRVVVMYAGKVMERGDVYEIFETPSHPYTRALIDCLPGGDRAAGGIEGTLPNPVDPPDGCRFAPRCPHAVEECTVGEQPPEHVLSESHRVSCVYYGEGFDESVIVGSADDESAAGEAGGTADD</sequence>
<dbReference type="Pfam" id="PF08352">
    <property type="entry name" value="oligo_HPY"/>
    <property type="match status" value="1"/>
</dbReference>
<accession>A0ABU2FXS0</accession>
<evidence type="ECO:0000256" key="7">
    <source>
        <dbReference type="ARBA" id="ARBA00023065"/>
    </source>
</evidence>
<proteinExistence type="predicted"/>
<reference evidence="15 16" key="1">
    <citation type="submission" date="2022-06" db="EMBL/GenBank/DDBJ databases">
        <title>Halogeometricum sp. a new haloarchaeum isolate from saline soil.</title>
        <authorList>
            <person name="Strakova D."/>
            <person name="Galisteo C."/>
            <person name="Sanchez-Porro C."/>
            <person name="Ventosa A."/>
        </authorList>
    </citation>
    <scope>NUCLEOTIDE SEQUENCE [LARGE SCALE GENOMIC DNA]</scope>
    <source>
        <strain evidence="16">S3BR25-2</strain>
    </source>
</reference>
<evidence type="ECO:0000256" key="1">
    <source>
        <dbReference type="ARBA" id="ARBA00004202"/>
    </source>
</evidence>
<dbReference type="RefSeq" id="WP_310927158.1">
    <property type="nucleotide sequence ID" value="NZ_JAMQOQ010000001.1"/>
</dbReference>
<comment type="subcellular location">
    <subcellularLocation>
        <location evidence="1">Cell membrane</location>
        <topology evidence="1">Peripheral membrane protein</topology>
    </subcellularLocation>
</comment>
<keyword evidence="6" id="KW-1278">Translocase</keyword>
<dbReference type="PROSITE" id="PS00211">
    <property type="entry name" value="ABC_TRANSPORTER_1"/>
    <property type="match status" value="1"/>
</dbReference>
<dbReference type="InterPro" id="IPR017871">
    <property type="entry name" value="ABC_transporter-like_CS"/>
</dbReference>
<evidence type="ECO:0000256" key="6">
    <source>
        <dbReference type="ARBA" id="ARBA00022967"/>
    </source>
</evidence>
<evidence type="ECO:0000256" key="2">
    <source>
        <dbReference type="ARBA" id="ARBA00022448"/>
    </source>
</evidence>
<dbReference type="GO" id="GO:0005524">
    <property type="term" value="F:ATP binding"/>
    <property type="evidence" value="ECO:0007669"/>
    <property type="project" value="UniProtKB-KW"/>
</dbReference>
<dbReference type="InterPro" id="IPR050388">
    <property type="entry name" value="ABC_Ni/Peptide_Import"/>
</dbReference>
<evidence type="ECO:0000256" key="5">
    <source>
        <dbReference type="ARBA" id="ARBA00022840"/>
    </source>
</evidence>
<dbReference type="Gene3D" id="3.40.50.300">
    <property type="entry name" value="P-loop containing nucleotide triphosphate hydrolases"/>
    <property type="match status" value="1"/>
</dbReference>
<evidence type="ECO:0000259" key="14">
    <source>
        <dbReference type="PROSITE" id="PS50893"/>
    </source>
</evidence>
<protein>
    <recommendedName>
        <fullName evidence="11">Nickel import system ATP-binding protein NikD</fullName>
        <ecNumber evidence="10">7.2.2.11</ecNumber>
    </recommendedName>
</protein>
<comment type="caution">
    <text evidence="15">The sequence shown here is derived from an EMBL/GenBank/DDBJ whole genome shotgun (WGS) entry which is preliminary data.</text>
</comment>
<evidence type="ECO:0000256" key="9">
    <source>
        <dbReference type="ARBA" id="ARBA00038669"/>
    </source>
</evidence>
<dbReference type="InterPro" id="IPR013563">
    <property type="entry name" value="Oligopep_ABC_C"/>
</dbReference>
<evidence type="ECO:0000256" key="8">
    <source>
        <dbReference type="ARBA" id="ARBA00023136"/>
    </source>
</evidence>
<dbReference type="Pfam" id="PF00005">
    <property type="entry name" value="ABC_tran"/>
    <property type="match status" value="2"/>
</dbReference>
<dbReference type="PANTHER" id="PTHR43297:SF13">
    <property type="entry name" value="NICKEL ABC TRANSPORTER, ATP-BINDING PROTEIN"/>
    <property type="match status" value="1"/>
</dbReference>
<keyword evidence="16" id="KW-1185">Reference proteome</keyword>
<keyword evidence="7" id="KW-0406">Ion transport</keyword>
<evidence type="ECO:0000313" key="15">
    <source>
        <dbReference type="EMBL" id="MDS0293341.1"/>
    </source>
</evidence>
<dbReference type="InterPro" id="IPR027417">
    <property type="entry name" value="P-loop_NTPase"/>
</dbReference>